<dbReference type="Gene3D" id="3.40.50.1820">
    <property type="entry name" value="alpha/beta hydrolase"/>
    <property type="match status" value="1"/>
</dbReference>
<dbReference type="EMBL" id="JACWMS010000004">
    <property type="protein sequence ID" value="MBD1321841.1"/>
    <property type="molecule type" value="Genomic_DNA"/>
</dbReference>
<evidence type="ECO:0000313" key="4">
    <source>
        <dbReference type="Proteomes" id="UP000602395"/>
    </source>
</evidence>
<evidence type="ECO:0000313" key="3">
    <source>
        <dbReference type="EMBL" id="MBD1321841.1"/>
    </source>
</evidence>
<feature type="region of interest" description="Disordered" evidence="1">
    <location>
        <begin position="21"/>
        <end position="50"/>
    </location>
</feature>
<keyword evidence="4" id="KW-1185">Reference proteome</keyword>
<evidence type="ECO:0000256" key="1">
    <source>
        <dbReference type="SAM" id="MobiDB-lite"/>
    </source>
</evidence>
<dbReference type="Pfam" id="PF08386">
    <property type="entry name" value="Abhydrolase_4"/>
    <property type="match status" value="1"/>
</dbReference>
<reference evidence="3 4" key="1">
    <citation type="submission" date="2020-09" db="EMBL/GenBank/DDBJ databases">
        <title>Novel species in genus Gordonia.</title>
        <authorList>
            <person name="Zhang G."/>
        </authorList>
    </citation>
    <scope>NUCLEOTIDE SEQUENCE [LARGE SCALE GENOMIC DNA]</scope>
    <source>
        <strain evidence="3 4">ON-33</strain>
    </source>
</reference>
<organism evidence="3 4">
    <name type="scientific">Gordonia hankookensis</name>
    <dbReference type="NCBI Taxonomy" id="589403"/>
    <lineage>
        <taxon>Bacteria</taxon>
        <taxon>Bacillati</taxon>
        <taxon>Actinomycetota</taxon>
        <taxon>Actinomycetes</taxon>
        <taxon>Mycobacteriales</taxon>
        <taxon>Gordoniaceae</taxon>
        <taxon>Gordonia</taxon>
    </lineage>
</organism>
<dbReference type="GO" id="GO:0016787">
    <property type="term" value="F:hydrolase activity"/>
    <property type="evidence" value="ECO:0007669"/>
    <property type="project" value="UniProtKB-KW"/>
</dbReference>
<keyword evidence="3" id="KW-0378">Hydrolase</keyword>
<proteinExistence type="predicted"/>
<dbReference type="InterPro" id="IPR029058">
    <property type="entry name" value="AB_hydrolase_fold"/>
</dbReference>
<sequence length="512" mass="51053">MAAVMGVAGCAIGPDLGPDAVTGGGGGGDAAPSSSKAAPAPPALGAPKTDLGWKDCARPSAARFGVPAPGGVTVECAELDVPANPDNPTGDTLTVALTRARVAATPKDAAPLVLTSGSDLPSSRTLLLLASGPGRSLLSQHPVVAIDRRGTQTSGDLDCMTRIERSAMSRNGLPEAGASGQSERISRLARAASSASDGCTETLTPHQLDFGAAFAAADIEALRIRWGVDHLGLIGVGEGSDVVLAYASNYSGRAGRIILDTPTAFGSNARDRAAAQATGVQAALRSFAQSCAAAGSCPLGADGMATIGDVLAKGRTGGLGGLSDTQALSAITTALALAPNRPQAVTDLASAVADADRGDTAALKALTERAEGLRTSDGQLVSRCNDVSGPIGQNEIPGLIDAWTKQNPLTGADSALSMLRCNGWASATPTNPPNALPIDPLVLAGANDPVNGAGGADALKALFIKAGVTPTTVSWDGLGYSVLARSGCAADTVTQYLGDQPLGEPTERGCPT</sequence>
<dbReference type="Proteomes" id="UP000602395">
    <property type="component" value="Unassembled WGS sequence"/>
</dbReference>
<evidence type="ECO:0000259" key="2">
    <source>
        <dbReference type="Pfam" id="PF08386"/>
    </source>
</evidence>
<dbReference type="SUPFAM" id="SSF53474">
    <property type="entry name" value="alpha/beta-Hydrolases"/>
    <property type="match status" value="1"/>
</dbReference>
<accession>A0ABR7WGZ8</accession>
<dbReference type="InterPro" id="IPR013595">
    <property type="entry name" value="Pept_S33_TAP-like_C"/>
</dbReference>
<dbReference type="RefSeq" id="WP_190268397.1">
    <property type="nucleotide sequence ID" value="NZ_BAABAD010000004.1"/>
</dbReference>
<feature type="domain" description="Peptidase S33 tripeptidyl aminopeptidase-like C-terminal" evidence="2">
    <location>
        <begin position="408"/>
        <end position="499"/>
    </location>
</feature>
<gene>
    <name evidence="3" type="ORF">IDF66_19855</name>
</gene>
<name>A0ABR7WGZ8_9ACTN</name>
<comment type="caution">
    <text evidence="3">The sequence shown here is derived from an EMBL/GenBank/DDBJ whole genome shotgun (WGS) entry which is preliminary data.</text>
</comment>
<protein>
    <submittedName>
        <fullName evidence="3">Alpha/beta fold hydrolase</fullName>
    </submittedName>
</protein>